<name>A0ABP8GEA7_9BURK</name>
<comment type="caution">
    <text evidence="4">The sequence shown here is derived from an EMBL/GenBank/DDBJ whole genome shotgun (WGS) entry which is preliminary data.</text>
</comment>
<evidence type="ECO:0000259" key="3">
    <source>
        <dbReference type="Pfam" id="PF04909"/>
    </source>
</evidence>
<accession>A0ABP8GEA7</accession>
<feature type="region of interest" description="Disordered" evidence="2">
    <location>
        <begin position="382"/>
        <end position="415"/>
    </location>
</feature>
<evidence type="ECO:0000313" key="4">
    <source>
        <dbReference type="EMBL" id="GAA4322474.1"/>
    </source>
</evidence>
<evidence type="ECO:0000313" key="5">
    <source>
        <dbReference type="Proteomes" id="UP001501671"/>
    </source>
</evidence>
<dbReference type="PANTHER" id="PTHR21240:SF28">
    <property type="entry name" value="ISO-OROTATE DECARBOXYLASE (EUROFUNG)"/>
    <property type="match status" value="1"/>
</dbReference>
<keyword evidence="5" id="KW-1185">Reference proteome</keyword>
<dbReference type="RefSeq" id="WP_345245499.1">
    <property type="nucleotide sequence ID" value="NZ_BAABFO010000001.1"/>
</dbReference>
<dbReference type="Proteomes" id="UP001501671">
    <property type="component" value="Unassembled WGS sequence"/>
</dbReference>
<protein>
    <recommendedName>
        <fullName evidence="3">Amidohydrolase-related domain-containing protein</fullName>
    </recommendedName>
</protein>
<reference evidence="5" key="1">
    <citation type="journal article" date="2019" name="Int. J. Syst. Evol. Microbiol.">
        <title>The Global Catalogue of Microorganisms (GCM) 10K type strain sequencing project: providing services to taxonomists for standard genome sequencing and annotation.</title>
        <authorList>
            <consortium name="The Broad Institute Genomics Platform"/>
            <consortium name="The Broad Institute Genome Sequencing Center for Infectious Disease"/>
            <person name="Wu L."/>
            <person name="Ma J."/>
        </authorList>
    </citation>
    <scope>NUCLEOTIDE SEQUENCE [LARGE SCALE GENOMIC DNA]</scope>
    <source>
        <strain evidence="5">JCM 17666</strain>
    </source>
</reference>
<dbReference type="InterPro" id="IPR006680">
    <property type="entry name" value="Amidohydro-rel"/>
</dbReference>
<dbReference type="InterPro" id="IPR032466">
    <property type="entry name" value="Metal_Hydrolase"/>
</dbReference>
<evidence type="ECO:0000256" key="2">
    <source>
        <dbReference type="SAM" id="MobiDB-lite"/>
    </source>
</evidence>
<dbReference type="InterPro" id="IPR032465">
    <property type="entry name" value="ACMSD"/>
</dbReference>
<gene>
    <name evidence="4" type="ORF">GCM10023144_02470</name>
</gene>
<evidence type="ECO:0000256" key="1">
    <source>
        <dbReference type="ARBA" id="ARBA00023239"/>
    </source>
</evidence>
<dbReference type="Gene3D" id="3.20.20.140">
    <property type="entry name" value="Metal-dependent hydrolases"/>
    <property type="match status" value="1"/>
</dbReference>
<dbReference type="EMBL" id="BAABFO010000001">
    <property type="protein sequence ID" value="GAA4322474.1"/>
    <property type="molecule type" value="Genomic_DNA"/>
</dbReference>
<dbReference type="Pfam" id="PF04909">
    <property type="entry name" value="Amidohydro_2"/>
    <property type="match status" value="1"/>
</dbReference>
<keyword evidence="1" id="KW-0456">Lyase</keyword>
<proteinExistence type="predicted"/>
<dbReference type="SUPFAM" id="SSF51556">
    <property type="entry name" value="Metallo-dependent hydrolases"/>
    <property type="match status" value="1"/>
</dbReference>
<organism evidence="4 5">
    <name type="scientific">Pigmentiphaga soli</name>
    <dbReference type="NCBI Taxonomy" id="1007095"/>
    <lineage>
        <taxon>Bacteria</taxon>
        <taxon>Pseudomonadati</taxon>
        <taxon>Pseudomonadota</taxon>
        <taxon>Betaproteobacteria</taxon>
        <taxon>Burkholderiales</taxon>
        <taxon>Alcaligenaceae</taxon>
        <taxon>Pigmentiphaga</taxon>
    </lineage>
</organism>
<feature type="domain" description="Amidohydrolase-related" evidence="3">
    <location>
        <begin position="3"/>
        <end position="382"/>
    </location>
</feature>
<sequence>MIIDMDTHILPRDIYDHVSGKTADLRPRFEFDGSGVLVNWSFPGNHVVPGTTPLPPPGAGGRHPGLTDMEHRLEEYDKLGIEKQLLLPQFSAIYFNYTLEPELASQMAHSYNLSILDLLQKYPGRLIGSALVALQDVDGAIAEMEWARNNGFQSVAVDKVYPVREHQFSETLGSRRELWPFFKRAEALGMPIVLHNIQHGHRISNLGIFQHDGLDIVAPAEGQLSLVSLCTSGLFDDCPGLKVVFTEAGSAFIKPLIERFDAAYVKPPLNYEDEDAQARFHRRVKPGGERLSAGKRITSIERYESRNREPVSHYFRKNLFFTIETEEPELPDSIALLGASQFLFATDYPHDDPGGRMKYKDVQLLRDHPGISEADKDIIRSGSALSMLSPPTRFARPPGGGANGPAEPDPSHPGS</sequence>
<dbReference type="PANTHER" id="PTHR21240">
    <property type="entry name" value="2-AMINO-3-CARBOXYLMUCONATE-6-SEMIALDEHYDE DECARBOXYLASE"/>
    <property type="match status" value="1"/>
</dbReference>